<feature type="coiled-coil region" evidence="1">
    <location>
        <begin position="11"/>
        <end position="41"/>
    </location>
</feature>
<evidence type="ECO:0000313" key="3">
    <source>
        <dbReference type="EMBL" id="KAL3859112.1"/>
    </source>
</evidence>
<organism evidence="3 4">
    <name type="scientific">Sinanodonta woodiana</name>
    <name type="common">Chinese pond mussel</name>
    <name type="synonym">Anodonta woodiana</name>
    <dbReference type="NCBI Taxonomy" id="1069815"/>
    <lineage>
        <taxon>Eukaryota</taxon>
        <taxon>Metazoa</taxon>
        <taxon>Spiralia</taxon>
        <taxon>Lophotrochozoa</taxon>
        <taxon>Mollusca</taxon>
        <taxon>Bivalvia</taxon>
        <taxon>Autobranchia</taxon>
        <taxon>Heteroconchia</taxon>
        <taxon>Palaeoheterodonta</taxon>
        <taxon>Unionida</taxon>
        <taxon>Unionoidea</taxon>
        <taxon>Unionidae</taxon>
        <taxon>Unioninae</taxon>
        <taxon>Sinanodonta</taxon>
    </lineage>
</organism>
<keyword evidence="4" id="KW-1185">Reference proteome</keyword>
<proteinExistence type="predicted"/>
<comment type="caution">
    <text evidence="3">The sequence shown here is derived from an EMBL/GenBank/DDBJ whole genome shotgun (WGS) entry which is preliminary data.</text>
</comment>
<evidence type="ECO:0000313" key="4">
    <source>
        <dbReference type="Proteomes" id="UP001634394"/>
    </source>
</evidence>
<protein>
    <submittedName>
        <fullName evidence="3">Uncharacterized protein</fullName>
    </submittedName>
</protein>
<evidence type="ECO:0000256" key="2">
    <source>
        <dbReference type="SAM" id="MobiDB-lite"/>
    </source>
</evidence>
<name>A0ABD3VC08_SINWO</name>
<dbReference type="EMBL" id="JBJQND010000012">
    <property type="protein sequence ID" value="KAL3859112.1"/>
    <property type="molecule type" value="Genomic_DNA"/>
</dbReference>
<reference evidence="3 4" key="1">
    <citation type="submission" date="2024-11" db="EMBL/GenBank/DDBJ databases">
        <title>Chromosome-level genome assembly of the freshwater bivalve Anodonta woodiana.</title>
        <authorList>
            <person name="Chen X."/>
        </authorList>
    </citation>
    <scope>NUCLEOTIDE SEQUENCE [LARGE SCALE GENOMIC DNA]</scope>
    <source>
        <strain evidence="3">MN2024</strain>
        <tissue evidence="3">Gills</tissue>
    </source>
</reference>
<gene>
    <name evidence="3" type="ORF">ACJMK2_009344</name>
</gene>
<dbReference type="Proteomes" id="UP001634394">
    <property type="component" value="Unassembled WGS sequence"/>
</dbReference>
<sequence length="586" mass="66296">MGDKNLSETLIALLQQSLEESRKQREMIQKLMEENQRLVREILKMHAVTSCRREAHVGNSLFKDGSENGCDEIAFAARSEKYCHTNNHSGIKDSDVIEIENTSLGATQESRWIVQDQSSASPYGRAKTIPAAQHRLAQQPDVRSRSQIGTSGQGVPGVLQSPGRPLSLIKSESVPPDRLDSRESAETSICKVMAIHGNVGAHFEDKPISNTCHQVLYSQPTSQGTITSGTTLKRKPEENHDSHIVINGLSPVTNIMKNLKNKENYSTDDVIVIDNFENDQNRICLDDLQESDFMFKNSRGIQNIRNPSNSGSNLDASLESPDISFASGETSQDSAEERTGEVYNGYTVTLNLQSDDQSMHPRPTKRRKEGVLHSASFHCASDVRNLYNGMVQYKGMLGFNFDEGFSSKHNVAVLRQFLDTAVQTLPSHISRADIEASIATYFKSRRDQIRRENRGKAEAHKVRCRRQGRKREKLRCLQKGLSLMEGRDMDKQRYLQVLTLDFISSEESEEEEDNEDSTQQGLKYYKVKKLPWESEALQKMKDELMELYHNTQSSVNKEARMKKIYHLSRSDRPRPLRAPDWAISEG</sequence>
<evidence type="ECO:0000256" key="1">
    <source>
        <dbReference type="SAM" id="Coils"/>
    </source>
</evidence>
<accession>A0ABD3VC08</accession>
<feature type="region of interest" description="Disordered" evidence="2">
    <location>
        <begin position="301"/>
        <end position="338"/>
    </location>
</feature>
<feature type="region of interest" description="Disordered" evidence="2">
    <location>
        <begin position="131"/>
        <end position="182"/>
    </location>
</feature>
<feature type="compositionally biased region" description="Polar residues" evidence="2">
    <location>
        <begin position="301"/>
        <end position="315"/>
    </location>
</feature>
<feature type="region of interest" description="Disordered" evidence="2">
    <location>
        <begin position="566"/>
        <end position="586"/>
    </location>
</feature>
<dbReference type="AlphaFoldDB" id="A0ABD3VC08"/>
<keyword evidence="1" id="KW-0175">Coiled coil</keyword>